<keyword evidence="2" id="KW-1003">Cell membrane</keyword>
<dbReference type="SUPFAM" id="SSF103190">
    <property type="entry name" value="Sensory domain-like"/>
    <property type="match status" value="2"/>
</dbReference>
<evidence type="ECO:0000256" key="6">
    <source>
        <dbReference type="SAM" id="Phobius"/>
    </source>
</evidence>
<dbReference type="PROSITE" id="PS50887">
    <property type="entry name" value="GGDEF"/>
    <property type="match status" value="1"/>
</dbReference>
<protein>
    <submittedName>
        <fullName evidence="8">Diguanylate cyclase (GGDEF)-like protein</fullName>
    </submittedName>
</protein>
<dbReference type="SMART" id="SM00267">
    <property type="entry name" value="GGDEF"/>
    <property type="match status" value="1"/>
</dbReference>
<dbReference type="InterPro" id="IPR000160">
    <property type="entry name" value="GGDEF_dom"/>
</dbReference>
<dbReference type="NCBIfam" id="TIGR00254">
    <property type="entry name" value="GGDEF"/>
    <property type="match status" value="1"/>
</dbReference>
<dbReference type="CDD" id="cd01949">
    <property type="entry name" value="GGDEF"/>
    <property type="match status" value="1"/>
</dbReference>
<dbReference type="EMBL" id="JAUSTU010000014">
    <property type="protein sequence ID" value="MDQ0156628.1"/>
    <property type="molecule type" value="Genomic_DNA"/>
</dbReference>
<dbReference type="CDD" id="cd12912">
    <property type="entry name" value="PDC2_MCP_like"/>
    <property type="match status" value="1"/>
</dbReference>
<dbReference type="InterPro" id="IPR043128">
    <property type="entry name" value="Rev_trsase/Diguanyl_cyclase"/>
</dbReference>
<organism evidence="8 9">
    <name type="scientific">Anoxybacillus andreesenii</name>
    <dbReference type="NCBI Taxonomy" id="1325932"/>
    <lineage>
        <taxon>Bacteria</taxon>
        <taxon>Bacillati</taxon>
        <taxon>Bacillota</taxon>
        <taxon>Bacilli</taxon>
        <taxon>Bacillales</taxon>
        <taxon>Anoxybacillaceae</taxon>
        <taxon>Anoxybacillus</taxon>
    </lineage>
</organism>
<dbReference type="Gene3D" id="3.30.70.270">
    <property type="match status" value="1"/>
</dbReference>
<dbReference type="PANTHER" id="PTHR45138">
    <property type="entry name" value="REGULATORY COMPONENTS OF SENSORY TRANSDUCTION SYSTEM"/>
    <property type="match status" value="1"/>
</dbReference>
<dbReference type="InterPro" id="IPR050469">
    <property type="entry name" value="Diguanylate_Cyclase"/>
</dbReference>
<sequence>MKPRRLSIRVVVLSLLVFAMMGTFIGSLISSVIVNKKNLENNYLIENQFYAQKLADTTDHLFSEMLQNLKTEAEDPVYLSNKSEAIGEKLQALVRSTNFFNSVFFSDQTGHLVNVAPDISKSGAILSSDGPQEAIKRKIPLISEPYMGIIGKMMILISVPVFDENHEYVGFLGGTIYLHENNSLKAILGQQPQHKNDSYVFVVDTQGNIIYHPNPERINDNVIENKMVQRVIKGERGHQVVVNTQGVEMLAGYAPLKSASKWGIISQTPSETTLKPTIEVVKRTSLITIPFILFVFFISLLLLKKIVHPIRELATYAKRITEKQPGSPPHIPDKLFELVDLKNTILIAVDYYEKKVDKAENKSLIDPLTNLYNRRALDRTIVDLSSYSIILFDLDRFKEVNDRYGHQVGDEVLLFLTDVVRRVMRTQDSCIRLGGDEFLIILPETDVTDAVKIAEALMLLLESSISPTGKTISISIGVGHYPSMAKNFSDLYKLTDEAQYAAKQGEQDKIVVARE</sequence>
<dbReference type="Gene3D" id="3.30.450.20">
    <property type="entry name" value="PAS domain"/>
    <property type="match status" value="2"/>
</dbReference>
<feature type="transmembrane region" description="Helical" evidence="6">
    <location>
        <begin position="285"/>
        <end position="303"/>
    </location>
</feature>
<dbReference type="PANTHER" id="PTHR45138:SF9">
    <property type="entry name" value="DIGUANYLATE CYCLASE DGCM-RELATED"/>
    <property type="match status" value="1"/>
</dbReference>
<dbReference type="InterPro" id="IPR029151">
    <property type="entry name" value="Sensor-like_sf"/>
</dbReference>
<evidence type="ECO:0000256" key="1">
    <source>
        <dbReference type="ARBA" id="ARBA00004651"/>
    </source>
</evidence>
<dbReference type="Proteomes" id="UP001231362">
    <property type="component" value="Unassembled WGS sequence"/>
</dbReference>
<dbReference type="RefSeq" id="WP_307151136.1">
    <property type="nucleotide sequence ID" value="NZ_JAUSTU010000014.1"/>
</dbReference>
<evidence type="ECO:0000313" key="8">
    <source>
        <dbReference type="EMBL" id="MDQ0156628.1"/>
    </source>
</evidence>
<dbReference type="Pfam" id="PF02743">
    <property type="entry name" value="dCache_1"/>
    <property type="match status" value="1"/>
</dbReference>
<reference evidence="8 9" key="1">
    <citation type="submission" date="2023-07" db="EMBL/GenBank/DDBJ databases">
        <title>Genomic Encyclopedia of Type Strains, Phase IV (KMG-IV): sequencing the most valuable type-strain genomes for metagenomic binning, comparative biology and taxonomic classification.</title>
        <authorList>
            <person name="Goeker M."/>
        </authorList>
    </citation>
    <scope>NUCLEOTIDE SEQUENCE [LARGE SCALE GENOMIC DNA]</scope>
    <source>
        <strain evidence="8 9">DSM 23948</strain>
    </source>
</reference>
<dbReference type="InterPro" id="IPR033479">
    <property type="entry name" value="dCache_1"/>
</dbReference>
<feature type="domain" description="GGDEF" evidence="7">
    <location>
        <begin position="385"/>
        <end position="515"/>
    </location>
</feature>
<evidence type="ECO:0000256" key="3">
    <source>
        <dbReference type="ARBA" id="ARBA00022692"/>
    </source>
</evidence>
<keyword evidence="4 6" id="KW-1133">Transmembrane helix</keyword>
<evidence type="ECO:0000256" key="4">
    <source>
        <dbReference type="ARBA" id="ARBA00022989"/>
    </source>
</evidence>
<dbReference type="CDD" id="cd18773">
    <property type="entry name" value="PDC1_HK_sensor"/>
    <property type="match status" value="1"/>
</dbReference>
<keyword evidence="9" id="KW-1185">Reference proteome</keyword>
<dbReference type="InterPro" id="IPR029787">
    <property type="entry name" value="Nucleotide_cyclase"/>
</dbReference>
<accession>A0ABT9V6P9</accession>
<dbReference type="SUPFAM" id="SSF55073">
    <property type="entry name" value="Nucleotide cyclase"/>
    <property type="match status" value="1"/>
</dbReference>
<evidence type="ECO:0000256" key="2">
    <source>
        <dbReference type="ARBA" id="ARBA00022475"/>
    </source>
</evidence>
<name>A0ABT9V6P9_9BACL</name>
<proteinExistence type="predicted"/>
<evidence type="ECO:0000256" key="5">
    <source>
        <dbReference type="ARBA" id="ARBA00023136"/>
    </source>
</evidence>
<dbReference type="Pfam" id="PF00990">
    <property type="entry name" value="GGDEF"/>
    <property type="match status" value="1"/>
</dbReference>
<evidence type="ECO:0000313" key="9">
    <source>
        <dbReference type="Proteomes" id="UP001231362"/>
    </source>
</evidence>
<gene>
    <name evidence="8" type="ORF">J2S07_002949</name>
</gene>
<keyword evidence="3 6" id="KW-0812">Transmembrane</keyword>
<evidence type="ECO:0000259" key="7">
    <source>
        <dbReference type="PROSITE" id="PS50887"/>
    </source>
</evidence>
<comment type="subcellular location">
    <subcellularLocation>
        <location evidence="1">Cell membrane</location>
        <topology evidence="1">Multi-pass membrane protein</topology>
    </subcellularLocation>
</comment>
<keyword evidence="5 6" id="KW-0472">Membrane</keyword>
<comment type="caution">
    <text evidence="8">The sequence shown here is derived from an EMBL/GenBank/DDBJ whole genome shotgun (WGS) entry which is preliminary data.</text>
</comment>